<dbReference type="EMBL" id="LUCQ01000099">
    <property type="protein sequence ID" value="OAO78763.1"/>
    <property type="molecule type" value="Genomic_DNA"/>
</dbReference>
<sequence length="65" mass="7392">MSMSRQGNCYNNACIEPFHSLIKKECIYPSRLHTQKEAKQANFEYIDASTTAKEEVIPLLICIAV</sequence>
<proteinExistence type="predicted"/>
<dbReference type="PATRIC" id="fig|33934.7.peg.742"/>
<gene>
    <name evidence="1" type="ORF">TAF16_1707</name>
</gene>
<reference evidence="1 2" key="1">
    <citation type="submission" date="2016-03" db="EMBL/GenBank/DDBJ databases">
        <title>Spore heat resistance.</title>
        <authorList>
            <person name="Boekhorst J."/>
            <person name="Berendsen E.M."/>
            <person name="Wells-Bennik M.H."/>
            <person name="Kuipers O.P."/>
        </authorList>
    </citation>
    <scope>NUCLEOTIDE SEQUENCE [LARGE SCALE GENOMIC DNA]</scope>
    <source>
        <strain evidence="1 2">AF16</strain>
    </source>
</reference>
<comment type="caution">
    <text evidence="1">The sequence shown here is derived from an EMBL/GenBank/DDBJ whole genome shotgun (WGS) entry which is preliminary data.</text>
</comment>
<organism evidence="1 2">
    <name type="scientific">Anoxybacillus flavithermus</name>
    <dbReference type="NCBI Taxonomy" id="33934"/>
    <lineage>
        <taxon>Bacteria</taxon>
        <taxon>Bacillati</taxon>
        <taxon>Bacillota</taxon>
        <taxon>Bacilli</taxon>
        <taxon>Bacillales</taxon>
        <taxon>Anoxybacillaceae</taxon>
        <taxon>Anoxybacillus</taxon>
    </lineage>
</organism>
<accession>A0A178TBJ3</accession>
<dbReference type="RefSeq" id="WP_155732459.1">
    <property type="nucleotide sequence ID" value="NZ_LUCQ01000099.1"/>
</dbReference>
<protein>
    <submittedName>
        <fullName evidence="1">Mobile element protein</fullName>
    </submittedName>
</protein>
<dbReference type="AlphaFoldDB" id="A0A178TBJ3"/>
<evidence type="ECO:0000313" key="1">
    <source>
        <dbReference type="EMBL" id="OAO78763.1"/>
    </source>
</evidence>
<name>A0A178TBJ3_9BACL</name>
<evidence type="ECO:0000313" key="2">
    <source>
        <dbReference type="Proteomes" id="UP000078336"/>
    </source>
</evidence>
<dbReference type="OrthoDB" id="2937224at2"/>
<keyword evidence="2" id="KW-1185">Reference proteome</keyword>
<dbReference type="Proteomes" id="UP000078336">
    <property type="component" value="Unassembled WGS sequence"/>
</dbReference>